<dbReference type="Pfam" id="PF03747">
    <property type="entry name" value="ADP_ribosyl_GH"/>
    <property type="match status" value="1"/>
</dbReference>
<keyword evidence="2" id="KW-0378">Hydrolase</keyword>
<evidence type="ECO:0000256" key="1">
    <source>
        <dbReference type="PIRSR" id="PIRSR605502-1"/>
    </source>
</evidence>
<dbReference type="EMBL" id="JACDUS010000004">
    <property type="protein sequence ID" value="MBA2881563.1"/>
    <property type="molecule type" value="Genomic_DNA"/>
</dbReference>
<accession>A0A7W0C9C7</accession>
<comment type="cofactor">
    <cofactor evidence="1">
        <name>Mg(2+)</name>
        <dbReference type="ChEBI" id="CHEBI:18420"/>
    </cofactor>
    <text evidence="1">Binds 2 magnesium ions per subunit.</text>
</comment>
<keyword evidence="1" id="KW-0479">Metal-binding</keyword>
<keyword evidence="3" id="KW-1185">Reference proteome</keyword>
<reference evidence="2 3" key="1">
    <citation type="submission" date="2020-07" db="EMBL/GenBank/DDBJ databases">
        <title>Genomic Encyclopedia of Type Strains, Phase IV (KMG-IV): sequencing the most valuable type-strain genomes for metagenomic binning, comparative biology and taxonomic classification.</title>
        <authorList>
            <person name="Goeker M."/>
        </authorList>
    </citation>
    <scope>NUCLEOTIDE SEQUENCE [LARGE SCALE GENOMIC DNA]</scope>
    <source>
        <strain evidence="2 3">DSM 17721</strain>
    </source>
</reference>
<dbReference type="PANTHER" id="PTHR16222:SF17">
    <property type="entry name" value="SELENOPROTEIN J"/>
    <property type="match status" value="1"/>
</dbReference>
<organism evidence="2 3">
    <name type="scientific">Desulfosalsimonas propionicica</name>
    <dbReference type="NCBI Taxonomy" id="332175"/>
    <lineage>
        <taxon>Bacteria</taxon>
        <taxon>Pseudomonadati</taxon>
        <taxon>Thermodesulfobacteriota</taxon>
        <taxon>Desulfobacteria</taxon>
        <taxon>Desulfobacterales</taxon>
        <taxon>Desulfosalsimonadaceae</taxon>
        <taxon>Desulfosalsimonas</taxon>
    </lineage>
</organism>
<comment type="caution">
    <text evidence="2">The sequence shown here is derived from an EMBL/GenBank/DDBJ whole genome shotgun (WGS) entry which is preliminary data.</text>
</comment>
<protein>
    <submittedName>
        <fullName evidence="2">ADP-ribosylglycohydrolase</fullName>
    </submittedName>
</protein>
<dbReference type="Gene3D" id="1.10.4080.10">
    <property type="entry name" value="ADP-ribosylation/Crystallin J1"/>
    <property type="match status" value="1"/>
</dbReference>
<feature type="binding site" evidence="1">
    <location>
        <position position="259"/>
    </location>
    <ligand>
        <name>Mg(2+)</name>
        <dbReference type="ChEBI" id="CHEBI:18420"/>
        <label>1</label>
    </ligand>
</feature>
<keyword evidence="1" id="KW-0460">Magnesium</keyword>
<dbReference type="InterPro" id="IPR036705">
    <property type="entry name" value="Ribosyl_crysJ1_sf"/>
</dbReference>
<dbReference type="PANTHER" id="PTHR16222">
    <property type="entry name" value="ADP-RIBOSYLGLYCOHYDROLASE"/>
    <property type="match status" value="1"/>
</dbReference>
<dbReference type="InterPro" id="IPR050792">
    <property type="entry name" value="ADP-ribosylglycohydrolase"/>
</dbReference>
<gene>
    <name evidence="2" type="ORF">HNR65_001890</name>
</gene>
<dbReference type="InterPro" id="IPR005502">
    <property type="entry name" value="Ribosyl_crysJ1"/>
</dbReference>
<dbReference type="SUPFAM" id="SSF101478">
    <property type="entry name" value="ADP-ribosylglycohydrolase"/>
    <property type="match status" value="1"/>
</dbReference>
<evidence type="ECO:0000313" key="2">
    <source>
        <dbReference type="EMBL" id="MBA2881563.1"/>
    </source>
</evidence>
<dbReference type="GO" id="GO:0016787">
    <property type="term" value="F:hydrolase activity"/>
    <property type="evidence" value="ECO:0007669"/>
    <property type="project" value="UniProtKB-KW"/>
</dbReference>
<dbReference type="AlphaFoldDB" id="A0A7W0C9C7"/>
<dbReference type="RefSeq" id="WP_181551211.1">
    <property type="nucleotide sequence ID" value="NZ_JACDUS010000004.1"/>
</dbReference>
<proteinExistence type="predicted"/>
<dbReference type="Proteomes" id="UP000525298">
    <property type="component" value="Unassembled WGS sequence"/>
</dbReference>
<sequence>MSDNAKAAVLAAFAADSLALGAHWIYDPEKIQADFGRIESPVSPGPDSFHKTKDKGNFTHYGDQMLVLLRSIAEQKAFVPADFSEKWRALFDNYDGYIDNATRKTLANYEKGAGPENAGSSSNDLAGAARIAPLIRLYPGDPEKLVQAARTQTAMTHNNEAVIDAAAFFARVLHAVLHGSAPAAAIENLAEDDEFAMSPISMYIGPGLKSASEQSADAIARFGPACEIDQALPGTIHLIARYEDNLKEALVQSVMAGGDSAARGTIAGMILGAHLGMKPVSGEWIENVNRIGEIRTLLDQITGL</sequence>
<evidence type="ECO:0000313" key="3">
    <source>
        <dbReference type="Proteomes" id="UP000525298"/>
    </source>
</evidence>
<dbReference type="GO" id="GO:0046872">
    <property type="term" value="F:metal ion binding"/>
    <property type="evidence" value="ECO:0007669"/>
    <property type="project" value="UniProtKB-KW"/>
</dbReference>
<name>A0A7W0C9C7_9BACT</name>
<feature type="binding site" evidence="1">
    <location>
        <position position="59"/>
    </location>
    <ligand>
        <name>Mg(2+)</name>
        <dbReference type="ChEBI" id="CHEBI:18420"/>
        <label>1</label>
    </ligand>
</feature>